<dbReference type="InterPro" id="IPR016024">
    <property type="entry name" value="ARM-type_fold"/>
</dbReference>
<comment type="similarity">
    <text evidence="2">Belongs to the CLASP family.</text>
</comment>
<keyword evidence="4" id="KW-0493">Microtubule</keyword>
<evidence type="ECO:0000313" key="8">
    <source>
        <dbReference type="EMBL" id="KAF8444510.1"/>
    </source>
</evidence>
<dbReference type="GO" id="GO:1990023">
    <property type="term" value="C:mitotic spindle midzone"/>
    <property type="evidence" value="ECO:0007669"/>
    <property type="project" value="TreeGrafter"/>
</dbReference>
<feature type="region of interest" description="Disordered" evidence="6">
    <location>
        <begin position="615"/>
        <end position="646"/>
    </location>
</feature>
<dbReference type="InterPro" id="IPR024395">
    <property type="entry name" value="CLASP_N_dom"/>
</dbReference>
<dbReference type="SMART" id="SM01349">
    <property type="entry name" value="TOG"/>
    <property type="match status" value="1"/>
</dbReference>
<evidence type="ECO:0000313" key="9">
    <source>
        <dbReference type="Proteomes" id="UP001194468"/>
    </source>
</evidence>
<keyword evidence="5" id="KW-0498">Mitosis</keyword>
<evidence type="ECO:0000256" key="2">
    <source>
        <dbReference type="ARBA" id="ARBA00009549"/>
    </source>
</evidence>
<comment type="caution">
    <text evidence="8">The sequence shown here is derived from an EMBL/GenBank/DDBJ whole genome shotgun (WGS) entry which is preliminary data.</text>
</comment>
<dbReference type="Proteomes" id="UP001194468">
    <property type="component" value="Unassembled WGS sequence"/>
</dbReference>
<proteinExistence type="inferred from homology"/>
<name>A0AAD4GHE0_BOLED</name>
<evidence type="ECO:0000256" key="1">
    <source>
        <dbReference type="ARBA" id="ARBA00004186"/>
    </source>
</evidence>
<evidence type="ECO:0000259" key="7">
    <source>
        <dbReference type="SMART" id="SM01349"/>
    </source>
</evidence>
<dbReference type="Gene3D" id="1.25.10.10">
    <property type="entry name" value="Leucine-rich Repeat Variant"/>
    <property type="match status" value="1"/>
</dbReference>
<sequence>MPITTCDSPHALRAEIETIRKKVSLDETEDTWDTITQGILHLAHLCNNGGCDFPSEMVAAIRSVSRPLNSALNSERSRLSGATVDFLTALATGLGSSFDPLVSQFVPTLLALCGRTNKVFNSRAKACTLAIIQHTRLPSLLPYLAELANHKSVLPRLTAAEGILACLNCFNPPDLEKESRARVVEDFIKLTACDASADVRKASKEVFKAYKALMPARVDNFVAPLSPVIKKYLDIQTVPAGIHGIPSNAGQKQISRPSSRANNKVMEAGQRPASSALSKPPTRPATDDPAHSTRQRQRLAGQGPPTTVAIHAPRQRTVSQMQRDPPQPRPLHINVQSSSAAQRCIVPTPAPSRQAAQHLPPGTARILPAPNATSTGGPQRPPSAQMRFNPPPDRLKVTGNGAKRIPLPSVPVSGHADEQVAAAADPGDRASSTIDKPRPKLPGRNADGMPLGKLAVGRKAPESARSASSSTKPSNRTAPTGPVAVQRSHRPLIKSGTSNPSKIAPQRRPPRNAQQSTRSLVNSEKETSPTLIPLPPSPSTSPTEIPLPQSPDGTPHPPEPEAQDEPVLATLSGSTEPARKQLRSAEPCQEQGDTGTPSTPITTLLASIQRGFLFTPSSPLSPPQNYLPIRANLPEKTKYHNGERFD</sequence>
<dbReference type="EMBL" id="WHUW01000006">
    <property type="protein sequence ID" value="KAF8444510.1"/>
    <property type="molecule type" value="Genomic_DNA"/>
</dbReference>
<organism evidence="8 9">
    <name type="scientific">Boletus edulis BED1</name>
    <dbReference type="NCBI Taxonomy" id="1328754"/>
    <lineage>
        <taxon>Eukaryota</taxon>
        <taxon>Fungi</taxon>
        <taxon>Dikarya</taxon>
        <taxon>Basidiomycota</taxon>
        <taxon>Agaricomycotina</taxon>
        <taxon>Agaricomycetes</taxon>
        <taxon>Agaricomycetidae</taxon>
        <taxon>Boletales</taxon>
        <taxon>Boletineae</taxon>
        <taxon>Boletaceae</taxon>
        <taxon>Boletoideae</taxon>
        <taxon>Boletus</taxon>
    </lineage>
</organism>
<gene>
    <name evidence="8" type="ORF">L210DRAFT_3758509</name>
</gene>
<feature type="region of interest" description="Disordered" evidence="6">
    <location>
        <begin position="242"/>
        <end position="603"/>
    </location>
</feature>
<dbReference type="GO" id="GO:0051301">
    <property type="term" value="P:cell division"/>
    <property type="evidence" value="ECO:0007669"/>
    <property type="project" value="UniProtKB-KW"/>
</dbReference>
<evidence type="ECO:0000256" key="6">
    <source>
        <dbReference type="SAM" id="MobiDB-lite"/>
    </source>
</evidence>
<dbReference type="GO" id="GO:0005876">
    <property type="term" value="C:spindle microtubule"/>
    <property type="evidence" value="ECO:0007669"/>
    <property type="project" value="TreeGrafter"/>
</dbReference>
<keyword evidence="5" id="KW-0131">Cell cycle</keyword>
<feature type="domain" description="TOG" evidence="7">
    <location>
        <begin position="11"/>
        <end position="250"/>
    </location>
</feature>
<feature type="compositionally biased region" description="Basic and acidic residues" evidence="6">
    <location>
        <begin position="633"/>
        <end position="646"/>
    </location>
</feature>
<dbReference type="PANTHER" id="PTHR21567">
    <property type="entry name" value="CLASP"/>
    <property type="match status" value="1"/>
</dbReference>
<dbReference type="PANTHER" id="PTHR21567:SF60">
    <property type="entry name" value="CLASP N-TERMINAL DOMAIN-CONTAINING PROTEIN"/>
    <property type="match status" value="1"/>
</dbReference>
<evidence type="ECO:0000256" key="4">
    <source>
        <dbReference type="ARBA" id="ARBA00022701"/>
    </source>
</evidence>
<dbReference type="GO" id="GO:0008017">
    <property type="term" value="F:microtubule binding"/>
    <property type="evidence" value="ECO:0007669"/>
    <property type="project" value="TreeGrafter"/>
</dbReference>
<dbReference type="InterPro" id="IPR011989">
    <property type="entry name" value="ARM-like"/>
</dbReference>
<dbReference type="AlphaFoldDB" id="A0AAD4GHE0"/>
<keyword evidence="9" id="KW-1185">Reference proteome</keyword>
<comment type="subcellular location">
    <subcellularLocation>
        <location evidence="1">Cytoplasm</location>
        <location evidence="1">Cytoskeleton</location>
        <location evidence="1">Spindle</location>
    </subcellularLocation>
</comment>
<feature type="compositionally biased region" description="Low complexity" evidence="6">
    <location>
        <begin position="463"/>
        <end position="477"/>
    </location>
</feature>
<feature type="compositionally biased region" description="Polar residues" evidence="6">
    <location>
        <begin position="248"/>
        <end position="262"/>
    </location>
</feature>
<dbReference type="GO" id="GO:0005815">
    <property type="term" value="C:microtubule organizing center"/>
    <property type="evidence" value="ECO:0007669"/>
    <property type="project" value="TreeGrafter"/>
</dbReference>
<reference evidence="8" key="1">
    <citation type="submission" date="2019-10" db="EMBL/GenBank/DDBJ databases">
        <authorList>
            <consortium name="DOE Joint Genome Institute"/>
            <person name="Kuo A."/>
            <person name="Miyauchi S."/>
            <person name="Kiss E."/>
            <person name="Drula E."/>
            <person name="Kohler A."/>
            <person name="Sanchez-Garcia M."/>
            <person name="Andreopoulos B."/>
            <person name="Barry K.W."/>
            <person name="Bonito G."/>
            <person name="Buee M."/>
            <person name="Carver A."/>
            <person name="Chen C."/>
            <person name="Cichocki N."/>
            <person name="Clum A."/>
            <person name="Culley D."/>
            <person name="Crous P.W."/>
            <person name="Fauchery L."/>
            <person name="Girlanda M."/>
            <person name="Hayes R."/>
            <person name="Keri Z."/>
            <person name="LaButti K."/>
            <person name="Lipzen A."/>
            <person name="Lombard V."/>
            <person name="Magnuson J."/>
            <person name="Maillard F."/>
            <person name="Morin E."/>
            <person name="Murat C."/>
            <person name="Nolan M."/>
            <person name="Ohm R."/>
            <person name="Pangilinan J."/>
            <person name="Pereira M."/>
            <person name="Perotto S."/>
            <person name="Peter M."/>
            <person name="Riley R."/>
            <person name="Sitrit Y."/>
            <person name="Stielow B."/>
            <person name="Szollosi G."/>
            <person name="Zifcakova L."/>
            <person name="Stursova M."/>
            <person name="Spatafora J.W."/>
            <person name="Tedersoo L."/>
            <person name="Vaario L.-M."/>
            <person name="Yamada A."/>
            <person name="Yan M."/>
            <person name="Wang P."/>
            <person name="Xu J."/>
            <person name="Bruns T."/>
            <person name="Baldrian P."/>
            <person name="Vilgalys R."/>
            <person name="Henrissat B."/>
            <person name="Grigoriev I.V."/>
            <person name="Hibbett D."/>
            <person name="Nagy L.G."/>
            <person name="Martin F.M."/>
        </authorList>
    </citation>
    <scope>NUCLEOTIDE SEQUENCE</scope>
    <source>
        <strain evidence="8">BED1</strain>
    </source>
</reference>
<protein>
    <submittedName>
        <fullName evidence="8">Clasp N terminal-domain-containing protein</fullName>
    </submittedName>
</protein>
<dbReference type="GO" id="GO:0090307">
    <property type="term" value="P:mitotic spindle assembly"/>
    <property type="evidence" value="ECO:0007669"/>
    <property type="project" value="TreeGrafter"/>
</dbReference>
<dbReference type="InterPro" id="IPR034085">
    <property type="entry name" value="TOG"/>
</dbReference>
<dbReference type="SUPFAM" id="SSF48371">
    <property type="entry name" value="ARM repeat"/>
    <property type="match status" value="1"/>
</dbReference>
<evidence type="ECO:0000256" key="5">
    <source>
        <dbReference type="ARBA" id="ARBA00022776"/>
    </source>
</evidence>
<accession>A0AAD4GHE0</accession>
<dbReference type="GO" id="GO:0005881">
    <property type="term" value="C:cytoplasmic microtubule"/>
    <property type="evidence" value="ECO:0007669"/>
    <property type="project" value="TreeGrafter"/>
</dbReference>
<evidence type="ECO:0000256" key="3">
    <source>
        <dbReference type="ARBA" id="ARBA00022618"/>
    </source>
</evidence>
<keyword evidence="3" id="KW-0132">Cell division</keyword>
<feature type="compositionally biased region" description="Polar residues" evidence="6">
    <location>
        <begin position="512"/>
        <end position="522"/>
    </location>
</feature>
<feature type="compositionally biased region" description="Polar residues" evidence="6">
    <location>
        <begin position="591"/>
        <end position="603"/>
    </location>
</feature>
<reference evidence="8" key="2">
    <citation type="journal article" date="2020" name="Nat. Commun.">
        <title>Large-scale genome sequencing of mycorrhizal fungi provides insights into the early evolution of symbiotic traits.</title>
        <authorList>
            <person name="Miyauchi S."/>
            <person name="Kiss E."/>
            <person name="Kuo A."/>
            <person name="Drula E."/>
            <person name="Kohler A."/>
            <person name="Sanchez-Garcia M."/>
            <person name="Morin E."/>
            <person name="Andreopoulos B."/>
            <person name="Barry K.W."/>
            <person name="Bonito G."/>
            <person name="Buee M."/>
            <person name="Carver A."/>
            <person name="Chen C."/>
            <person name="Cichocki N."/>
            <person name="Clum A."/>
            <person name="Culley D."/>
            <person name="Crous P.W."/>
            <person name="Fauchery L."/>
            <person name="Girlanda M."/>
            <person name="Hayes R.D."/>
            <person name="Keri Z."/>
            <person name="LaButti K."/>
            <person name="Lipzen A."/>
            <person name="Lombard V."/>
            <person name="Magnuson J."/>
            <person name="Maillard F."/>
            <person name="Murat C."/>
            <person name="Nolan M."/>
            <person name="Ohm R.A."/>
            <person name="Pangilinan J."/>
            <person name="Pereira M.F."/>
            <person name="Perotto S."/>
            <person name="Peter M."/>
            <person name="Pfister S."/>
            <person name="Riley R."/>
            <person name="Sitrit Y."/>
            <person name="Stielow J.B."/>
            <person name="Szollosi G."/>
            <person name="Zifcakova L."/>
            <person name="Stursova M."/>
            <person name="Spatafora J.W."/>
            <person name="Tedersoo L."/>
            <person name="Vaario L.M."/>
            <person name="Yamada A."/>
            <person name="Yan M."/>
            <person name="Wang P."/>
            <person name="Xu J."/>
            <person name="Bruns T."/>
            <person name="Baldrian P."/>
            <person name="Vilgalys R."/>
            <person name="Dunand C."/>
            <person name="Henrissat B."/>
            <person name="Grigoriev I.V."/>
            <person name="Hibbett D."/>
            <person name="Nagy L.G."/>
            <person name="Martin F.M."/>
        </authorList>
    </citation>
    <scope>NUCLEOTIDE SEQUENCE</scope>
    <source>
        <strain evidence="8">BED1</strain>
    </source>
</reference>
<dbReference type="Pfam" id="PF12348">
    <property type="entry name" value="CLASP_N"/>
    <property type="match status" value="1"/>
</dbReference>